<keyword evidence="2" id="KW-0012">Acyltransferase</keyword>
<organism evidence="2 3">
    <name type="scientific">Ornithinimicrobium faecis</name>
    <dbReference type="NCBI Taxonomy" id="2934158"/>
    <lineage>
        <taxon>Bacteria</taxon>
        <taxon>Bacillati</taxon>
        <taxon>Actinomycetota</taxon>
        <taxon>Actinomycetes</taxon>
        <taxon>Micrococcales</taxon>
        <taxon>Ornithinimicrobiaceae</taxon>
        <taxon>Ornithinimicrobium</taxon>
    </lineage>
</organism>
<keyword evidence="2" id="KW-0808">Transferase</keyword>
<dbReference type="CDD" id="cd04301">
    <property type="entry name" value="NAT_SF"/>
    <property type="match status" value="1"/>
</dbReference>
<feature type="domain" description="N-acetyltransferase" evidence="1">
    <location>
        <begin position="9"/>
        <end position="145"/>
    </location>
</feature>
<dbReference type="GO" id="GO:0016746">
    <property type="term" value="F:acyltransferase activity"/>
    <property type="evidence" value="ECO:0007669"/>
    <property type="project" value="UniProtKB-KW"/>
</dbReference>
<evidence type="ECO:0000313" key="2">
    <source>
        <dbReference type="EMBL" id="USQ80631.1"/>
    </source>
</evidence>
<dbReference type="SUPFAM" id="SSF55729">
    <property type="entry name" value="Acyl-CoA N-acyltransferases (Nat)"/>
    <property type="match status" value="1"/>
</dbReference>
<name>A0ABY4YVG5_9MICO</name>
<sequence length="145" mass="16341">MTQPELRVASFADLTTDQLYAVLRLRVDVFVVEQECAYPELDGRDDEPTTEHLWVDVGGEMAAYVRVLDDGDVARIGRVVTAQGHRGHGYAAQLMGLALERIGNRRTEIGAQVQLEQWYGRFGFKRSGPDYDEDGIMHLTMIREA</sequence>
<dbReference type="Gene3D" id="3.40.630.30">
    <property type="match status" value="1"/>
</dbReference>
<protein>
    <submittedName>
        <fullName evidence="2">GNAT family N-acetyltransferase</fullName>
        <ecNumber evidence="2">2.3.1.-</ecNumber>
    </submittedName>
</protein>
<gene>
    <name evidence="2" type="ORF">NF556_02940</name>
</gene>
<evidence type="ECO:0000313" key="3">
    <source>
        <dbReference type="Proteomes" id="UP001056455"/>
    </source>
</evidence>
<dbReference type="Proteomes" id="UP001056455">
    <property type="component" value="Chromosome"/>
</dbReference>
<reference evidence="2" key="1">
    <citation type="submission" date="2022-06" db="EMBL/GenBank/DDBJ databases">
        <title>Ornithinimicrobium HY1793.</title>
        <authorList>
            <person name="Huang Y."/>
        </authorList>
    </citation>
    <scope>NUCLEOTIDE SEQUENCE</scope>
    <source>
        <strain evidence="2">HY1793</strain>
    </source>
</reference>
<dbReference type="RefSeq" id="WP_252594006.1">
    <property type="nucleotide sequence ID" value="NZ_CP099489.1"/>
</dbReference>
<dbReference type="InterPro" id="IPR016181">
    <property type="entry name" value="Acyl_CoA_acyltransferase"/>
</dbReference>
<dbReference type="Pfam" id="PF13673">
    <property type="entry name" value="Acetyltransf_10"/>
    <property type="match status" value="1"/>
</dbReference>
<dbReference type="InterPro" id="IPR000182">
    <property type="entry name" value="GNAT_dom"/>
</dbReference>
<evidence type="ECO:0000259" key="1">
    <source>
        <dbReference type="PROSITE" id="PS51186"/>
    </source>
</evidence>
<dbReference type="EC" id="2.3.1.-" evidence="2"/>
<keyword evidence="3" id="KW-1185">Reference proteome</keyword>
<accession>A0ABY4YVG5</accession>
<dbReference type="EMBL" id="CP099489">
    <property type="protein sequence ID" value="USQ80631.1"/>
    <property type="molecule type" value="Genomic_DNA"/>
</dbReference>
<dbReference type="PROSITE" id="PS51186">
    <property type="entry name" value="GNAT"/>
    <property type="match status" value="1"/>
</dbReference>
<proteinExistence type="predicted"/>